<protein>
    <submittedName>
        <fullName evidence="1">Uncharacterized protein</fullName>
    </submittedName>
</protein>
<organism evidence="1 2">
    <name type="scientific">Rhodoglobus vestalii</name>
    <dbReference type="NCBI Taxonomy" id="193384"/>
    <lineage>
        <taxon>Bacteria</taxon>
        <taxon>Bacillati</taxon>
        <taxon>Actinomycetota</taxon>
        <taxon>Actinomycetes</taxon>
        <taxon>Micrococcales</taxon>
        <taxon>Microbacteriaceae</taxon>
        <taxon>Rhodoglobus</taxon>
    </lineage>
</organism>
<evidence type="ECO:0000313" key="1">
    <source>
        <dbReference type="EMBL" id="TQO20262.1"/>
    </source>
</evidence>
<dbReference type="PROSITE" id="PS51257">
    <property type="entry name" value="PROKAR_LIPOPROTEIN"/>
    <property type="match status" value="1"/>
</dbReference>
<dbReference type="EMBL" id="VFRA01000001">
    <property type="protein sequence ID" value="TQO20262.1"/>
    <property type="molecule type" value="Genomic_DNA"/>
</dbReference>
<accession>A0A8H2K7F5</accession>
<reference evidence="1 2" key="1">
    <citation type="submission" date="2019-06" db="EMBL/GenBank/DDBJ databases">
        <title>Sequencing the genomes of 1000 actinobacteria strains.</title>
        <authorList>
            <person name="Klenk H.-P."/>
        </authorList>
    </citation>
    <scope>NUCLEOTIDE SEQUENCE [LARGE SCALE GENOMIC DNA]</scope>
    <source>
        <strain evidence="1 2">DSM 21947</strain>
    </source>
</reference>
<dbReference type="AlphaFoldDB" id="A0A8H2K7F5"/>
<keyword evidence="2" id="KW-1185">Reference proteome</keyword>
<comment type="caution">
    <text evidence="1">The sequence shown here is derived from an EMBL/GenBank/DDBJ whole genome shotgun (WGS) entry which is preliminary data.</text>
</comment>
<gene>
    <name evidence="1" type="ORF">FB472_1886</name>
</gene>
<name>A0A8H2K7F5_9MICO</name>
<proteinExistence type="predicted"/>
<dbReference type="Proteomes" id="UP000316560">
    <property type="component" value="Unassembled WGS sequence"/>
</dbReference>
<evidence type="ECO:0000313" key="2">
    <source>
        <dbReference type="Proteomes" id="UP000316560"/>
    </source>
</evidence>
<sequence length="79" mass="8766">MRQLPVGDAAYFGFGTGILACLNLRRAPMDKQENFGPEPINFEEENLQNAIGTFEKEIHAHGGDVYAAAFEVFRMMTGN</sequence>